<proteinExistence type="predicted"/>
<accession>A0A914S3E3</accession>
<dbReference type="WBParaSite" id="PEQ_0001331001-mRNA-1">
    <property type="protein sequence ID" value="PEQ_0001331001-mRNA-1"/>
    <property type="gene ID" value="PEQ_0001331001"/>
</dbReference>
<dbReference type="AlphaFoldDB" id="A0A914S3E3"/>
<dbReference type="GO" id="GO:0005730">
    <property type="term" value="C:nucleolus"/>
    <property type="evidence" value="ECO:0007669"/>
    <property type="project" value="TreeGrafter"/>
</dbReference>
<organism evidence="1 2">
    <name type="scientific">Parascaris equorum</name>
    <name type="common">Equine roundworm</name>
    <dbReference type="NCBI Taxonomy" id="6256"/>
    <lineage>
        <taxon>Eukaryota</taxon>
        <taxon>Metazoa</taxon>
        <taxon>Ecdysozoa</taxon>
        <taxon>Nematoda</taxon>
        <taxon>Chromadorea</taxon>
        <taxon>Rhabditida</taxon>
        <taxon>Spirurina</taxon>
        <taxon>Ascaridomorpha</taxon>
        <taxon>Ascaridoidea</taxon>
        <taxon>Ascarididae</taxon>
        <taxon>Parascaris</taxon>
    </lineage>
</organism>
<reference evidence="2" key="1">
    <citation type="submission" date="2022-11" db="UniProtKB">
        <authorList>
            <consortium name="WormBaseParasite"/>
        </authorList>
    </citation>
    <scope>IDENTIFICATION</scope>
</reference>
<evidence type="ECO:0000313" key="1">
    <source>
        <dbReference type="Proteomes" id="UP000887564"/>
    </source>
</evidence>
<dbReference type="PANTHER" id="PTHR14490">
    <property type="entry name" value="ZINC FINGER, ZZ TYPE"/>
    <property type="match status" value="1"/>
</dbReference>
<dbReference type="Proteomes" id="UP000887564">
    <property type="component" value="Unplaced"/>
</dbReference>
<dbReference type="InterPro" id="IPR018034">
    <property type="entry name" value="Kri1"/>
</dbReference>
<evidence type="ECO:0000313" key="2">
    <source>
        <dbReference type="WBParaSite" id="PEQ_0001331001-mRNA-1"/>
    </source>
</evidence>
<keyword evidence="1" id="KW-1185">Reference proteome</keyword>
<sequence length="105" mass="12566">MWVQKKELFVYRITLEACFFIGVADDGVELCLLSENPVVFLMNIVLEIPTYEDIINVEEDDEEMEREREFERKFNFRFEEPDQEFVIALSLIFIRDVICEEFQVG</sequence>
<dbReference type="GO" id="GO:0000447">
    <property type="term" value="P:endonucleolytic cleavage in ITS1 to separate SSU-rRNA from 5.8S rRNA and LSU-rRNA from tricistronic rRNA transcript (SSU-rRNA, 5.8S rRNA, LSU-rRNA)"/>
    <property type="evidence" value="ECO:0007669"/>
    <property type="project" value="TreeGrafter"/>
</dbReference>
<dbReference type="PANTHER" id="PTHR14490:SF5">
    <property type="entry name" value="PROTEIN KRI1 HOMOLOG"/>
    <property type="match status" value="1"/>
</dbReference>
<dbReference type="GO" id="GO:0030686">
    <property type="term" value="C:90S preribosome"/>
    <property type="evidence" value="ECO:0007669"/>
    <property type="project" value="TreeGrafter"/>
</dbReference>
<protein>
    <submittedName>
        <fullName evidence="2">Uncharacterized protein</fullName>
    </submittedName>
</protein>
<name>A0A914S3E3_PAREQ</name>